<evidence type="ECO:0000313" key="2">
    <source>
        <dbReference type="Proteomes" id="UP000298615"/>
    </source>
</evidence>
<dbReference type="KEGG" id="vao:FA707_07215"/>
<sequence>MNTITPMLFFWIFYPFIMMSASHFIVKRWSLLQRYQLRTSDIATPLLYIGLHYLSLQVFSVSVIPYMIMIVSMIGIIVAVVQARIYGDIHYKFYFKMFWRFTFLVSLLIYIFLIVYGLIRLLYAF</sequence>
<dbReference type="InterPro" id="IPR024515">
    <property type="entry name" value="DUF3397"/>
</dbReference>
<dbReference type="RefSeq" id="WP_136953588.1">
    <property type="nucleotide sequence ID" value="NZ_CP039712.1"/>
</dbReference>
<reference evidence="1 2" key="1">
    <citation type="submission" date="2019-04" db="EMBL/GenBank/DDBJ databases">
        <title>Vagococcus sp. nov., isolated from faeces of yaks (Bos grunniens).</title>
        <authorList>
            <person name="Ge Y."/>
        </authorList>
    </citation>
    <scope>NUCLEOTIDE SEQUENCE [LARGE SCALE GENOMIC DNA]</scope>
    <source>
        <strain evidence="1 2">MN-17</strain>
    </source>
</reference>
<dbReference type="Pfam" id="PF11877">
    <property type="entry name" value="DUF3397"/>
    <property type="match status" value="1"/>
</dbReference>
<name>A0A4D7CYK2_9ENTE</name>
<organism evidence="1 2">
    <name type="scientific">Vagococcus zengguangii</name>
    <dbReference type="NCBI Taxonomy" id="2571750"/>
    <lineage>
        <taxon>Bacteria</taxon>
        <taxon>Bacillati</taxon>
        <taxon>Bacillota</taxon>
        <taxon>Bacilli</taxon>
        <taxon>Lactobacillales</taxon>
        <taxon>Enterococcaceae</taxon>
        <taxon>Vagococcus</taxon>
    </lineage>
</organism>
<keyword evidence="2" id="KW-1185">Reference proteome</keyword>
<dbReference type="AlphaFoldDB" id="A0A4D7CYK2"/>
<protein>
    <submittedName>
        <fullName evidence="1">DUF3397 domain-containing protein</fullName>
    </submittedName>
</protein>
<dbReference type="Proteomes" id="UP000298615">
    <property type="component" value="Chromosome"/>
</dbReference>
<dbReference type="OrthoDB" id="2299708at2"/>
<dbReference type="EMBL" id="CP039712">
    <property type="protein sequence ID" value="QCI86766.1"/>
    <property type="molecule type" value="Genomic_DNA"/>
</dbReference>
<gene>
    <name evidence="1" type="ORF">FA707_07215</name>
</gene>
<proteinExistence type="predicted"/>
<evidence type="ECO:0000313" key="1">
    <source>
        <dbReference type="EMBL" id="QCI86766.1"/>
    </source>
</evidence>
<accession>A0A4D7CYK2</accession>